<proteinExistence type="predicted"/>
<dbReference type="InterPro" id="IPR036249">
    <property type="entry name" value="Thioredoxin-like_sf"/>
</dbReference>
<dbReference type="GO" id="GO:0005737">
    <property type="term" value="C:cytoplasm"/>
    <property type="evidence" value="ECO:0007669"/>
    <property type="project" value="TreeGrafter"/>
</dbReference>
<evidence type="ECO:0000256" key="3">
    <source>
        <dbReference type="ARBA" id="ARBA00023157"/>
    </source>
</evidence>
<dbReference type="InterPro" id="IPR011767">
    <property type="entry name" value="GLR_AS"/>
</dbReference>
<keyword evidence="7" id="KW-1185">Reference proteome</keyword>
<keyword evidence="3" id="KW-1015">Disulfide bond</keyword>
<dbReference type="CDD" id="cd03419">
    <property type="entry name" value="GRX_GRXh_1_2_like"/>
    <property type="match status" value="1"/>
</dbReference>
<dbReference type="PROSITE" id="PS51354">
    <property type="entry name" value="GLUTAREDOXIN_2"/>
    <property type="match status" value="1"/>
</dbReference>
<dbReference type="PANTHER" id="PTHR45694:SF18">
    <property type="entry name" value="GLUTAREDOXIN-1-RELATED"/>
    <property type="match status" value="1"/>
</dbReference>
<sequence length="118" mass="13609">MLKAIFRTFSSLAKEKVLQDIAKHNVLVYSKTYCPYCERAKRKLQSMEIKFQNYEIDKLPDGNEIENALFEITKQETVPNIFVTGMHIGGNSDLVKAIKDNKIQELLTKAKVHFKEDS</sequence>
<dbReference type="InterPro" id="IPR014025">
    <property type="entry name" value="Glutaredoxin_subgr"/>
</dbReference>
<dbReference type="SUPFAM" id="SSF52833">
    <property type="entry name" value="Thioredoxin-like"/>
    <property type="match status" value="1"/>
</dbReference>
<dbReference type="PROSITE" id="PS00195">
    <property type="entry name" value="GLUTAREDOXIN_1"/>
    <property type="match status" value="1"/>
</dbReference>
<evidence type="ECO:0000256" key="4">
    <source>
        <dbReference type="ARBA" id="ARBA00023284"/>
    </source>
</evidence>
<dbReference type="EMBL" id="MPUH01000889">
    <property type="protein sequence ID" value="OMJ72584.1"/>
    <property type="molecule type" value="Genomic_DNA"/>
</dbReference>
<dbReference type="OrthoDB" id="418495at2759"/>
<dbReference type="NCBIfam" id="TIGR02180">
    <property type="entry name" value="GRX_euk"/>
    <property type="match status" value="1"/>
</dbReference>
<dbReference type="PRINTS" id="PR00160">
    <property type="entry name" value="GLUTAREDOXIN"/>
</dbReference>
<keyword evidence="4" id="KW-0676">Redox-active center</keyword>
<evidence type="ECO:0000313" key="7">
    <source>
        <dbReference type="Proteomes" id="UP000187209"/>
    </source>
</evidence>
<dbReference type="AlphaFoldDB" id="A0A1R2B6Z7"/>
<dbReference type="GO" id="GO:0015038">
    <property type="term" value="F:glutathione disulfide oxidoreductase activity"/>
    <property type="evidence" value="ECO:0007669"/>
    <property type="project" value="TreeGrafter"/>
</dbReference>
<dbReference type="PANTHER" id="PTHR45694">
    <property type="entry name" value="GLUTAREDOXIN 2"/>
    <property type="match status" value="1"/>
</dbReference>
<dbReference type="Gene3D" id="3.40.30.10">
    <property type="entry name" value="Glutaredoxin"/>
    <property type="match status" value="1"/>
</dbReference>
<dbReference type="GO" id="GO:0034599">
    <property type="term" value="P:cellular response to oxidative stress"/>
    <property type="evidence" value="ECO:0007669"/>
    <property type="project" value="TreeGrafter"/>
</dbReference>
<reference evidence="6 7" key="1">
    <citation type="submission" date="2016-11" db="EMBL/GenBank/DDBJ databases">
        <title>The macronuclear genome of Stentor coeruleus: a giant cell with tiny introns.</title>
        <authorList>
            <person name="Slabodnick M."/>
            <person name="Ruby J.G."/>
            <person name="Reiff S.B."/>
            <person name="Swart E.C."/>
            <person name="Gosai S."/>
            <person name="Prabakaran S."/>
            <person name="Witkowska E."/>
            <person name="Larue G.E."/>
            <person name="Fisher S."/>
            <person name="Freeman R.M."/>
            <person name="Gunawardena J."/>
            <person name="Chu W."/>
            <person name="Stover N.A."/>
            <person name="Gregory B.D."/>
            <person name="Nowacki M."/>
            <person name="Derisi J."/>
            <person name="Roy S.W."/>
            <person name="Marshall W.F."/>
            <person name="Sood P."/>
        </authorList>
    </citation>
    <scope>NUCLEOTIDE SEQUENCE [LARGE SCALE GENOMIC DNA]</scope>
    <source>
        <strain evidence="6">WM001</strain>
    </source>
</reference>
<name>A0A1R2B6Z7_9CILI</name>
<evidence type="ECO:0000259" key="5">
    <source>
        <dbReference type="Pfam" id="PF00462"/>
    </source>
</evidence>
<keyword evidence="2" id="KW-0249">Electron transport</keyword>
<protein>
    <recommendedName>
        <fullName evidence="5">Glutaredoxin domain-containing protein</fullName>
    </recommendedName>
</protein>
<dbReference type="InterPro" id="IPR011899">
    <property type="entry name" value="Glutaredoxin_euk/vir"/>
</dbReference>
<evidence type="ECO:0000313" key="6">
    <source>
        <dbReference type="EMBL" id="OMJ72584.1"/>
    </source>
</evidence>
<accession>A0A1R2B6Z7</accession>
<comment type="caution">
    <text evidence="6">The sequence shown here is derived from an EMBL/GenBank/DDBJ whole genome shotgun (WGS) entry which is preliminary data.</text>
</comment>
<gene>
    <name evidence="6" type="ORF">SteCoe_28943</name>
</gene>
<organism evidence="6 7">
    <name type="scientific">Stentor coeruleus</name>
    <dbReference type="NCBI Taxonomy" id="5963"/>
    <lineage>
        <taxon>Eukaryota</taxon>
        <taxon>Sar</taxon>
        <taxon>Alveolata</taxon>
        <taxon>Ciliophora</taxon>
        <taxon>Postciliodesmatophora</taxon>
        <taxon>Heterotrichea</taxon>
        <taxon>Heterotrichida</taxon>
        <taxon>Stentoridae</taxon>
        <taxon>Stentor</taxon>
    </lineage>
</organism>
<dbReference type="Proteomes" id="UP000187209">
    <property type="component" value="Unassembled WGS sequence"/>
</dbReference>
<evidence type="ECO:0000256" key="2">
    <source>
        <dbReference type="ARBA" id="ARBA00022982"/>
    </source>
</evidence>
<keyword evidence="1" id="KW-0813">Transport</keyword>
<evidence type="ECO:0000256" key="1">
    <source>
        <dbReference type="ARBA" id="ARBA00022448"/>
    </source>
</evidence>
<feature type="domain" description="Glutaredoxin" evidence="5">
    <location>
        <begin position="26"/>
        <end position="88"/>
    </location>
</feature>
<dbReference type="InterPro" id="IPR002109">
    <property type="entry name" value="Glutaredoxin"/>
</dbReference>
<dbReference type="Pfam" id="PF00462">
    <property type="entry name" value="Glutaredoxin"/>
    <property type="match status" value="1"/>
</dbReference>